<evidence type="ECO:0000313" key="3">
    <source>
        <dbReference type="Proteomes" id="UP000277094"/>
    </source>
</evidence>
<proteinExistence type="predicted"/>
<keyword evidence="1" id="KW-0472">Membrane</keyword>
<feature type="transmembrane region" description="Helical" evidence="1">
    <location>
        <begin position="42"/>
        <end position="61"/>
    </location>
</feature>
<evidence type="ECO:0000313" key="2">
    <source>
        <dbReference type="EMBL" id="RNL77448.1"/>
    </source>
</evidence>
<name>A0A3N0DP73_9ACTN</name>
<keyword evidence="1" id="KW-1133">Transmembrane helix</keyword>
<gene>
    <name evidence="2" type="ORF">EFL95_15565</name>
</gene>
<reference evidence="2 3" key="1">
    <citation type="submission" date="2018-11" db="EMBL/GenBank/DDBJ databases">
        <authorList>
            <person name="Li F."/>
        </authorList>
    </citation>
    <scope>NUCLEOTIDE SEQUENCE [LARGE SCALE GENOMIC DNA]</scope>
    <source>
        <strain evidence="2 3">KIS18-7</strain>
    </source>
</reference>
<evidence type="ECO:0008006" key="4">
    <source>
        <dbReference type="Google" id="ProtNLM"/>
    </source>
</evidence>
<dbReference type="Proteomes" id="UP000277094">
    <property type="component" value="Unassembled WGS sequence"/>
</dbReference>
<dbReference type="AlphaFoldDB" id="A0A3N0DP73"/>
<protein>
    <recommendedName>
        <fullName evidence="4">Zinc ribbon domain-containing protein</fullName>
    </recommendedName>
</protein>
<feature type="transmembrane region" description="Helical" evidence="1">
    <location>
        <begin position="67"/>
        <end position="89"/>
    </location>
</feature>
<accession>A0A3N0DP73</accession>
<comment type="caution">
    <text evidence="2">The sequence shown here is derived from an EMBL/GenBank/DDBJ whole genome shotgun (WGS) entry which is preliminary data.</text>
</comment>
<organism evidence="2 3">
    <name type="scientific">Nocardioides marmorisolisilvae</name>
    <dbReference type="NCBI Taxonomy" id="1542737"/>
    <lineage>
        <taxon>Bacteria</taxon>
        <taxon>Bacillati</taxon>
        <taxon>Actinomycetota</taxon>
        <taxon>Actinomycetes</taxon>
        <taxon>Propionibacteriales</taxon>
        <taxon>Nocardioidaceae</taxon>
        <taxon>Nocardioides</taxon>
    </lineage>
</organism>
<dbReference type="EMBL" id="RJSG01000003">
    <property type="protein sequence ID" value="RNL77448.1"/>
    <property type="molecule type" value="Genomic_DNA"/>
</dbReference>
<sequence length="109" mass="11903">MEEEPMSDELKPCPFCLAEIPTAARRCRHCTADLDTWEPPSLGALWIAGIVLCVIGSLIGSGDDGEWFGWFLFSVGAVVLQICIIALGVSLGVRDRDWKAVIGPRRENS</sequence>
<keyword evidence="1" id="KW-0812">Transmembrane</keyword>
<evidence type="ECO:0000256" key="1">
    <source>
        <dbReference type="SAM" id="Phobius"/>
    </source>
</evidence>
<keyword evidence="3" id="KW-1185">Reference proteome</keyword>